<reference evidence="7 8" key="2">
    <citation type="submission" date="2015-05" db="EMBL/GenBank/DDBJ databases">
        <authorList>
            <person name="Morales-Cruz A."/>
            <person name="Amrine K.C."/>
            <person name="Cantu D."/>
        </authorList>
    </citation>
    <scope>NUCLEOTIDE SEQUENCE [LARGE SCALE GENOMIC DNA]</scope>
    <source>
        <strain evidence="7">DA912</strain>
    </source>
</reference>
<dbReference type="InterPro" id="IPR011701">
    <property type="entry name" value="MFS"/>
</dbReference>
<evidence type="ECO:0000256" key="5">
    <source>
        <dbReference type="SAM" id="Phobius"/>
    </source>
</evidence>
<evidence type="ECO:0000256" key="4">
    <source>
        <dbReference type="ARBA" id="ARBA00023136"/>
    </source>
</evidence>
<reference evidence="7 8" key="1">
    <citation type="submission" date="2015-05" db="EMBL/GenBank/DDBJ databases">
        <title>Distinctive expansion of gene families associated with plant cell wall degradation and secondary metabolism in the genomes of grapevine trunk pathogens.</title>
        <authorList>
            <person name="Lawrence D.P."/>
            <person name="Travadon R."/>
            <person name="Rolshausen P.E."/>
            <person name="Baumgartner K."/>
        </authorList>
    </citation>
    <scope>NUCLEOTIDE SEQUENCE [LARGE SCALE GENOMIC DNA]</scope>
    <source>
        <strain evidence="7">DA912</strain>
    </source>
</reference>
<proteinExistence type="predicted"/>
<accession>A0A0G2FQQ3</accession>
<comment type="subcellular location">
    <subcellularLocation>
        <location evidence="1">Membrane</location>
        <topology evidence="1">Multi-pass membrane protein</topology>
    </subcellularLocation>
</comment>
<sequence>MSGWKYAFSLSKAEVTEATPPGTVRLVDHHLHEKALEAGETRPDTSDFSSDEIVRFPRPSADPADPLNWASWRKVAVLLTTSIYAFVGNFASAGLAPALQAYNTNFPNDPQPFSQLTQLVAVSVLTIGASNIFWVPLSNIIGRRPILLVATLVMTLSSMWGGLASSFTSLLISRVFQGIGGGPSETTAPAMIGEVFFLDSRGRSMAVYTTFLSLGSIIGGITGSYIAFNHGWVYIFWVNTALSAACFVGTLLFVPETLYSRPTALSPQPSHTQQDPAKVGETLHVESYPPTNASSSEYRPFTFTRSLGFGPIWGGNARAHFIQPWKTLALPGTWVVMLHYAGLVGGTVTISTIGSQLVSQPPYNWGANAGLINVGPIIGALIAAAYTYITSDSRLLGQAKHEGHGFAEPEGRLPTSFPGLFIATSGLIVFGFCAQYPGQNVWVGLEVGYAMLSFGLMQVPSIDFNYLIDSYSHLAGDCFVIVTILRSIISFAWTFFVADWVDQRGPAEPFGIFGMLLGIFSLLTIPLWLFGKRTRIATAGYLDIKY</sequence>
<dbReference type="Proteomes" id="UP000034680">
    <property type="component" value="Unassembled WGS sequence"/>
</dbReference>
<dbReference type="STRING" id="1214573.A0A0G2FQQ3"/>
<feature type="transmembrane region" description="Helical" evidence="5">
    <location>
        <begin position="328"/>
        <end position="353"/>
    </location>
</feature>
<feature type="transmembrane region" description="Helical" evidence="5">
    <location>
        <begin position="146"/>
        <end position="172"/>
    </location>
</feature>
<evidence type="ECO:0000256" key="2">
    <source>
        <dbReference type="ARBA" id="ARBA00022692"/>
    </source>
</evidence>
<dbReference type="InterPro" id="IPR036259">
    <property type="entry name" value="MFS_trans_sf"/>
</dbReference>
<feature type="transmembrane region" description="Helical" evidence="5">
    <location>
        <begin position="205"/>
        <end position="228"/>
    </location>
</feature>
<keyword evidence="3 5" id="KW-1133">Transmembrane helix</keyword>
<feature type="transmembrane region" description="Helical" evidence="5">
    <location>
        <begin position="417"/>
        <end position="437"/>
    </location>
</feature>
<organism evidence="7 8">
    <name type="scientific">Diaporthe ampelina</name>
    <dbReference type="NCBI Taxonomy" id="1214573"/>
    <lineage>
        <taxon>Eukaryota</taxon>
        <taxon>Fungi</taxon>
        <taxon>Dikarya</taxon>
        <taxon>Ascomycota</taxon>
        <taxon>Pezizomycotina</taxon>
        <taxon>Sordariomycetes</taxon>
        <taxon>Sordariomycetidae</taxon>
        <taxon>Diaporthales</taxon>
        <taxon>Diaporthaceae</taxon>
        <taxon>Diaporthe</taxon>
    </lineage>
</organism>
<protein>
    <submittedName>
        <fullName evidence="7">Putative major facilitator superfamily transporter</fullName>
    </submittedName>
</protein>
<dbReference type="GO" id="GO:0005886">
    <property type="term" value="C:plasma membrane"/>
    <property type="evidence" value="ECO:0007669"/>
    <property type="project" value="TreeGrafter"/>
</dbReference>
<keyword evidence="4 5" id="KW-0472">Membrane</keyword>
<dbReference type="PANTHER" id="PTHR23502:SF181">
    <property type="entry name" value="MAJOR FACILITATOR SUPERFAMILY (MFS) PROFILE DOMAIN-CONTAINING PROTEIN"/>
    <property type="match status" value="1"/>
</dbReference>
<keyword evidence="8" id="KW-1185">Reference proteome</keyword>
<feature type="transmembrane region" description="Helical" evidence="5">
    <location>
        <begin position="365"/>
        <end position="389"/>
    </location>
</feature>
<dbReference type="Gene3D" id="1.20.1250.20">
    <property type="entry name" value="MFS general substrate transporter like domains"/>
    <property type="match status" value="1"/>
</dbReference>
<dbReference type="EMBL" id="LCUC01000132">
    <property type="protein sequence ID" value="KKY36324.1"/>
    <property type="molecule type" value="Genomic_DNA"/>
</dbReference>
<evidence type="ECO:0000256" key="3">
    <source>
        <dbReference type="ARBA" id="ARBA00022989"/>
    </source>
</evidence>
<feature type="transmembrane region" description="Helical" evidence="5">
    <location>
        <begin position="449"/>
        <end position="467"/>
    </location>
</feature>
<feature type="transmembrane region" description="Helical" evidence="5">
    <location>
        <begin position="75"/>
        <end position="96"/>
    </location>
</feature>
<feature type="transmembrane region" description="Helical" evidence="5">
    <location>
        <begin position="510"/>
        <end position="530"/>
    </location>
</feature>
<dbReference type="InterPro" id="IPR020846">
    <property type="entry name" value="MFS_dom"/>
</dbReference>
<evidence type="ECO:0000313" key="7">
    <source>
        <dbReference type="EMBL" id="KKY36324.1"/>
    </source>
</evidence>
<evidence type="ECO:0000259" key="6">
    <source>
        <dbReference type="PROSITE" id="PS50850"/>
    </source>
</evidence>
<dbReference type="PROSITE" id="PS50850">
    <property type="entry name" value="MFS"/>
    <property type="match status" value="1"/>
</dbReference>
<gene>
    <name evidence="7" type="ORF">UCDDA912_g03690</name>
</gene>
<comment type="caution">
    <text evidence="7">The sequence shown here is derived from an EMBL/GenBank/DDBJ whole genome shotgun (WGS) entry which is preliminary data.</text>
</comment>
<evidence type="ECO:0000313" key="8">
    <source>
        <dbReference type="Proteomes" id="UP000034680"/>
    </source>
</evidence>
<name>A0A0G2FQQ3_9PEZI</name>
<dbReference type="PANTHER" id="PTHR23502">
    <property type="entry name" value="MAJOR FACILITATOR SUPERFAMILY"/>
    <property type="match status" value="1"/>
</dbReference>
<feature type="domain" description="Major facilitator superfamily (MFS) profile" evidence="6">
    <location>
        <begin position="77"/>
        <end position="546"/>
    </location>
</feature>
<dbReference type="AlphaFoldDB" id="A0A0G2FQQ3"/>
<feature type="transmembrane region" description="Helical" evidence="5">
    <location>
        <begin position="234"/>
        <end position="254"/>
    </location>
</feature>
<dbReference type="Pfam" id="PF07690">
    <property type="entry name" value="MFS_1"/>
    <property type="match status" value="1"/>
</dbReference>
<feature type="transmembrane region" description="Helical" evidence="5">
    <location>
        <begin position="116"/>
        <end position="134"/>
    </location>
</feature>
<dbReference type="SUPFAM" id="SSF103473">
    <property type="entry name" value="MFS general substrate transporter"/>
    <property type="match status" value="1"/>
</dbReference>
<dbReference type="GO" id="GO:0022857">
    <property type="term" value="F:transmembrane transporter activity"/>
    <property type="evidence" value="ECO:0007669"/>
    <property type="project" value="InterPro"/>
</dbReference>
<keyword evidence="2 5" id="KW-0812">Transmembrane</keyword>
<dbReference type="OrthoDB" id="2533084at2759"/>
<evidence type="ECO:0000256" key="1">
    <source>
        <dbReference type="ARBA" id="ARBA00004141"/>
    </source>
</evidence>